<accession>A0A1I5PCN7</accession>
<dbReference type="STRING" id="289003.SAMN05216190_108123"/>
<keyword evidence="21" id="KW-1185">Reference proteome</keyword>
<evidence type="ECO:0000256" key="13">
    <source>
        <dbReference type="ARBA" id="ARBA00022982"/>
    </source>
</evidence>
<keyword evidence="15 18" id="KW-0408">Iron</keyword>
<keyword evidence="10 18" id="KW-0349">Heme</keyword>
<evidence type="ECO:0000256" key="9">
    <source>
        <dbReference type="ARBA" id="ARBA00022532"/>
    </source>
</evidence>
<comment type="cofactor">
    <cofactor evidence="18">
        <name>heme</name>
        <dbReference type="ChEBI" id="CHEBI:30413"/>
    </cofactor>
    <text evidence="18">The heme is bound between the two transmembrane subunits.</text>
</comment>
<dbReference type="SUPFAM" id="SSF81343">
    <property type="entry name" value="Fumarate reductase respiratory complex transmembrane subunits"/>
    <property type="match status" value="1"/>
</dbReference>
<sequence length="151" mass="16068">MGDGYLTSALPDNFALIVGALSVIIKAVNSQRPVNLDLRTIKLPVTAYTSILHRISGVILFVGIAVLLYGLDKSLASEEGFAAVKECLTSPLAKFVIWGLLSALLYHLVAGVRHLIMDMGIGETLEGGKLGSKLVLVVSAVVIVLVGVWIW</sequence>
<dbReference type="GO" id="GO:0005886">
    <property type="term" value="C:plasma membrane"/>
    <property type="evidence" value="ECO:0007669"/>
    <property type="project" value="UniProtKB-SubCell"/>
</dbReference>
<evidence type="ECO:0000256" key="5">
    <source>
        <dbReference type="ARBA" id="ARBA00020076"/>
    </source>
</evidence>
<dbReference type="GO" id="GO:0009055">
    <property type="term" value="F:electron transfer activity"/>
    <property type="evidence" value="ECO:0007669"/>
    <property type="project" value="InterPro"/>
</dbReference>
<evidence type="ECO:0000256" key="14">
    <source>
        <dbReference type="ARBA" id="ARBA00022989"/>
    </source>
</evidence>
<keyword evidence="6" id="KW-0813">Transport</keyword>
<evidence type="ECO:0000256" key="2">
    <source>
        <dbReference type="ARBA" id="ARBA00004429"/>
    </source>
</evidence>
<name>A0A1I5PCN7_9PSED</name>
<dbReference type="PROSITE" id="PS01001">
    <property type="entry name" value="SDH_CYT_2"/>
    <property type="match status" value="1"/>
</dbReference>
<evidence type="ECO:0000256" key="7">
    <source>
        <dbReference type="ARBA" id="ARBA00022475"/>
    </source>
</evidence>
<dbReference type="CDD" id="cd03499">
    <property type="entry name" value="SQR_TypeC_SdhC"/>
    <property type="match status" value="1"/>
</dbReference>
<dbReference type="EMBL" id="FOWX01000008">
    <property type="protein sequence ID" value="SFP31753.1"/>
    <property type="molecule type" value="Genomic_DNA"/>
</dbReference>
<keyword evidence="9" id="KW-0816">Tricarboxylic acid cycle</keyword>
<keyword evidence="16 19" id="KW-0472">Membrane</keyword>
<keyword evidence="8" id="KW-0997">Cell inner membrane</keyword>
<keyword evidence="13" id="KW-0249">Electron transport</keyword>
<evidence type="ECO:0000256" key="8">
    <source>
        <dbReference type="ARBA" id="ARBA00022519"/>
    </source>
</evidence>
<evidence type="ECO:0000256" key="12">
    <source>
        <dbReference type="ARBA" id="ARBA00022723"/>
    </source>
</evidence>
<comment type="pathway">
    <text evidence="3">Carbohydrate metabolism; tricarboxylic acid cycle.</text>
</comment>
<dbReference type="GO" id="GO:0006099">
    <property type="term" value="P:tricarboxylic acid cycle"/>
    <property type="evidence" value="ECO:0007669"/>
    <property type="project" value="UniProtKB-KW"/>
</dbReference>
<reference evidence="21" key="1">
    <citation type="submission" date="2016-10" db="EMBL/GenBank/DDBJ databases">
        <authorList>
            <person name="Varghese N."/>
            <person name="Submissions S."/>
        </authorList>
    </citation>
    <scope>NUCLEOTIDE SEQUENCE [LARGE SCALE GENOMIC DNA]</scope>
    <source>
        <strain evidence="21">DSM 17834</strain>
    </source>
</reference>
<evidence type="ECO:0000256" key="4">
    <source>
        <dbReference type="ARBA" id="ARBA00007244"/>
    </source>
</evidence>
<dbReference type="InterPro" id="IPR018495">
    <property type="entry name" value="Succ_DH_cyt_bsu_CS"/>
</dbReference>
<evidence type="ECO:0000256" key="10">
    <source>
        <dbReference type="ARBA" id="ARBA00022617"/>
    </source>
</evidence>
<feature type="transmembrane region" description="Helical" evidence="19">
    <location>
        <begin position="130"/>
        <end position="150"/>
    </location>
</feature>
<dbReference type="PIRSF" id="PIRSF000178">
    <property type="entry name" value="SDH_cyt_b560"/>
    <property type="match status" value="1"/>
</dbReference>
<proteinExistence type="inferred from homology"/>
<dbReference type="PROSITE" id="PS01000">
    <property type="entry name" value="SDH_CYT_1"/>
    <property type="match status" value="1"/>
</dbReference>
<comment type="function">
    <text evidence="1">Membrane-anchoring subunit of succinate dehydrogenase (SDH).</text>
</comment>
<dbReference type="InterPro" id="IPR000701">
    <property type="entry name" value="SuccDH_FuR_B_TM-su"/>
</dbReference>
<dbReference type="FunFam" id="1.20.1300.10:FF:000005">
    <property type="entry name" value="Succinate dehydrogenase cytochrome b556 subunit"/>
    <property type="match status" value="1"/>
</dbReference>
<dbReference type="NCBIfam" id="TIGR02970">
    <property type="entry name" value="succ_dehyd_cytB"/>
    <property type="match status" value="1"/>
</dbReference>
<feature type="transmembrane region" description="Helical" evidence="19">
    <location>
        <begin position="51"/>
        <end position="71"/>
    </location>
</feature>
<evidence type="ECO:0000256" key="17">
    <source>
        <dbReference type="ARBA" id="ARBA00025912"/>
    </source>
</evidence>
<keyword evidence="11 19" id="KW-0812">Transmembrane</keyword>
<dbReference type="Proteomes" id="UP000198784">
    <property type="component" value="Unassembled WGS sequence"/>
</dbReference>
<evidence type="ECO:0000313" key="20">
    <source>
        <dbReference type="EMBL" id="SFP31753.1"/>
    </source>
</evidence>
<dbReference type="Gene3D" id="1.20.1300.10">
    <property type="entry name" value="Fumarate reductase/succinate dehydrogenase, transmembrane subunit"/>
    <property type="match status" value="1"/>
</dbReference>
<protein>
    <recommendedName>
        <fullName evidence="5">Succinate dehydrogenase cytochrome b556 subunit</fullName>
    </recommendedName>
</protein>
<evidence type="ECO:0000256" key="18">
    <source>
        <dbReference type="PIRSR" id="PIRSR000178-1"/>
    </source>
</evidence>
<dbReference type="GO" id="GO:0046872">
    <property type="term" value="F:metal ion binding"/>
    <property type="evidence" value="ECO:0007669"/>
    <property type="project" value="UniProtKB-KW"/>
</dbReference>
<evidence type="ECO:0000256" key="16">
    <source>
        <dbReference type="ARBA" id="ARBA00023136"/>
    </source>
</evidence>
<evidence type="ECO:0000256" key="1">
    <source>
        <dbReference type="ARBA" id="ARBA00004050"/>
    </source>
</evidence>
<organism evidence="20 21">
    <name type="scientific">Pseudomonas borbori</name>
    <dbReference type="NCBI Taxonomy" id="289003"/>
    <lineage>
        <taxon>Bacteria</taxon>
        <taxon>Pseudomonadati</taxon>
        <taxon>Pseudomonadota</taxon>
        <taxon>Gammaproteobacteria</taxon>
        <taxon>Pseudomonadales</taxon>
        <taxon>Pseudomonadaceae</taxon>
        <taxon>Pseudomonas</taxon>
    </lineage>
</organism>
<feature type="transmembrane region" description="Helical" evidence="19">
    <location>
        <begin position="13"/>
        <end position="30"/>
    </location>
</feature>
<dbReference type="AlphaFoldDB" id="A0A1I5PCN7"/>
<evidence type="ECO:0000256" key="3">
    <source>
        <dbReference type="ARBA" id="ARBA00005163"/>
    </source>
</evidence>
<evidence type="ECO:0000256" key="11">
    <source>
        <dbReference type="ARBA" id="ARBA00022692"/>
    </source>
</evidence>
<dbReference type="PANTHER" id="PTHR10978:SF5">
    <property type="entry name" value="SUCCINATE DEHYDROGENASE CYTOCHROME B560 SUBUNIT, MITOCHONDRIAL"/>
    <property type="match status" value="1"/>
</dbReference>
<evidence type="ECO:0000256" key="15">
    <source>
        <dbReference type="ARBA" id="ARBA00023004"/>
    </source>
</evidence>
<comment type="similarity">
    <text evidence="4">Belongs to the cytochrome b560 family.</text>
</comment>
<gene>
    <name evidence="20" type="ORF">SAMN05216190_108123</name>
</gene>
<evidence type="ECO:0000256" key="19">
    <source>
        <dbReference type="SAM" id="Phobius"/>
    </source>
</evidence>
<dbReference type="Pfam" id="PF01127">
    <property type="entry name" value="Sdh_cyt"/>
    <property type="match status" value="1"/>
</dbReference>
<dbReference type="PANTHER" id="PTHR10978">
    <property type="entry name" value="SUCCINATE DEHYDROGENASE CYTOCHROME B560 SUBUNIT"/>
    <property type="match status" value="1"/>
</dbReference>
<comment type="subunit">
    <text evidence="17">Part of an enzyme complex containing four subunits: a flavoprotein, an iron-sulfur protein, plus two membrane-anchoring proteins, SdhC and SdhD. The complex can form homotrimers.</text>
</comment>
<evidence type="ECO:0000313" key="21">
    <source>
        <dbReference type="Proteomes" id="UP000198784"/>
    </source>
</evidence>
<dbReference type="InterPro" id="IPR034804">
    <property type="entry name" value="SQR/QFR_C/D"/>
</dbReference>
<comment type="subcellular location">
    <subcellularLocation>
        <location evidence="2">Cell inner membrane</location>
        <topology evidence="2">Multi-pass membrane protein</topology>
    </subcellularLocation>
</comment>
<dbReference type="InterPro" id="IPR014314">
    <property type="entry name" value="Succ_DH_cytb556"/>
</dbReference>
<keyword evidence="7" id="KW-1003">Cell membrane</keyword>
<keyword evidence="14 19" id="KW-1133">Transmembrane helix</keyword>
<evidence type="ECO:0000256" key="6">
    <source>
        <dbReference type="ARBA" id="ARBA00022448"/>
    </source>
</evidence>
<feature type="transmembrane region" description="Helical" evidence="19">
    <location>
        <begin position="91"/>
        <end position="109"/>
    </location>
</feature>
<feature type="binding site" description="axial binding residue" evidence="18">
    <location>
        <position position="107"/>
    </location>
    <ligand>
        <name>heme</name>
        <dbReference type="ChEBI" id="CHEBI:30413"/>
        <note>ligand shared with second transmembrane subunit</note>
    </ligand>
    <ligandPart>
        <name>Fe</name>
        <dbReference type="ChEBI" id="CHEBI:18248"/>
    </ligandPart>
</feature>
<keyword evidence="12 18" id="KW-0479">Metal-binding</keyword>